<feature type="signal peptide" evidence="2">
    <location>
        <begin position="1"/>
        <end position="27"/>
    </location>
</feature>
<name>A0A0R3D3I2_9BRAD</name>
<accession>A0A0R3D3I2</accession>
<dbReference type="RefSeq" id="WP_057754182.1">
    <property type="nucleotide sequence ID" value="NZ_LJYG01000106.1"/>
</dbReference>
<comment type="caution">
    <text evidence="3">The sequence shown here is derived from an EMBL/GenBank/DDBJ whole genome shotgun (WGS) entry which is preliminary data.</text>
</comment>
<evidence type="ECO:0000256" key="1">
    <source>
        <dbReference type="SAM" id="Phobius"/>
    </source>
</evidence>
<evidence type="ECO:0000256" key="2">
    <source>
        <dbReference type="SAM" id="SignalP"/>
    </source>
</evidence>
<gene>
    <name evidence="3" type="ORF">AOQ71_29380</name>
</gene>
<keyword evidence="1" id="KW-0472">Membrane</keyword>
<keyword evidence="1" id="KW-0812">Transmembrane</keyword>
<protein>
    <submittedName>
        <fullName evidence="3">Uncharacterized protein</fullName>
    </submittedName>
</protein>
<dbReference type="AlphaFoldDB" id="A0A0R3D3I2"/>
<keyword evidence="1" id="KW-1133">Transmembrane helix</keyword>
<proteinExistence type="predicted"/>
<keyword evidence="4" id="KW-1185">Reference proteome</keyword>
<feature type="chain" id="PRO_5006435102" evidence="2">
    <location>
        <begin position="28"/>
        <end position="94"/>
    </location>
</feature>
<feature type="transmembrane region" description="Helical" evidence="1">
    <location>
        <begin position="31"/>
        <end position="50"/>
    </location>
</feature>
<sequence length="94" mass="9629">MKKTIVAALTVATIAGSLVTATPSAKAGDNIGAGIAAGLIGGAIVGGAIASSRPAYGGPVYVAEPAPPPPPCYWQRQRYWDGYGWVIRPVRVCY</sequence>
<reference evidence="3 4" key="1">
    <citation type="submission" date="2015-09" db="EMBL/GenBank/DDBJ databases">
        <title>Draft Genome Sequence of Bradyrhizobium manausense Strain BR 3351T, a Novel Symbiotic Nitrogen-Fixing Alphaproteobacterium Isolated from Brazilian Amazon Rain Forest.</title>
        <authorList>
            <person name="De Araujo J.L."/>
            <person name="Zilli J.E."/>
        </authorList>
    </citation>
    <scope>NUCLEOTIDE SEQUENCE [LARGE SCALE GENOMIC DNA]</scope>
    <source>
        <strain evidence="3 4">BR3351</strain>
    </source>
</reference>
<organism evidence="3 4">
    <name type="scientific">Bradyrhizobium manausense</name>
    <dbReference type="NCBI Taxonomy" id="989370"/>
    <lineage>
        <taxon>Bacteria</taxon>
        <taxon>Pseudomonadati</taxon>
        <taxon>Pseudomonadota</taxon>
        <taxon>Alphaproteobacteria</taxon>
        <taxon>Hyphomicrobiales</taxon>
        <taxon>Nitrobacteraceae</taxon>
        <taxon>Bradyrhizobium</taxon>
    </lineage>
</organism>
<keyword evidence="2" id="KW-0732">Signal</keyword>
<dbReference type="Proteomes" id="UP000051936">
    <property type="component" value="Unassembled WGS sequence"/>
</dbReference>
<evidence type="ECO:0000313" key="3">
    <source>
        <dbReference type="EMBL" id="KRQ04211.1"/>
    </source>
</evidence>
<evidence type="ECO:0000313" key="4">
    <source>
        <dbReference type="Proteomes" id="UP000051936"/>
    </source>
</evidence>
<dbReference type="EMBL" id="LJYG01000106">
    <property type="protein sequence ID" value="KRQ04211.1"/>
    <property type="molecule type" value="Genomic_DNA"/>
</dbReference>